<dbReference type="Gene3D" id="3.20.20.105">
    <property type="entry name" value="Queuine tRNA-ribosyltransferase-like"/>
    <property type="match status" value="1"/>
</dbReference>
<dbReference type="Gene3D" id="3.40.50.10630">
    <property type="entry name" value="Uracil-DNA glycosylase-like"/>
    <property type="match status" value="1"/>
</dbReference>
<evidence type="ECO:0000313" key="5">
    <source>
        <dbReference type="Proteomes" id="UP001500837"/>
    </source>
</evidence>
<feature type="domain" description="tRNA-guanine(15) transglycosylase-like" evidence="2">
    <location>
        <begin position="15"/>
        <end position="433"/>
    </location>
</feature>
<evidence type="ECO:0008006" key="6">
    <source>
        <dbReference type="Google" id="ProtNLM"/>
    </source>
</evidence>
<evidence type="ECO:0000259" key="2">
    <source>
        <dbReference type="Pfam" id="PF01702"/>
    </source>
</evidence>
<evidence type="ECO:0000313" key="4">
    <source>
        <dbReference type="EMBL" id="GAA0309991.1"/>
    </source>
</evidence>
<proteinExistence type="predicted"/>
<dbReference type="Pfam" id="PF17884">
    <property type="entry name" value="DUF5591"/>
    <property type="match status" value="1"/>
</dbReference>
<sequence>MAEFRVENTEEDGYGRLGTLDVPNGPVDTPALFPVINMIGGTTVESGGVWRRMREQLISRDHLQGVMFQAMSFTDYGVSPDNLNNFWRQESFHDRFDDLDAPVFIDSGGFKLMNSDTFGAAPTEGGAKNEWGIYTNPESILGLQMDFGADIIATLDYPIPPKLNEEEKVERMERSIDSAVECLTLLEDPSQMDEESLLNESARQRLLDRETDDDLPGVYVALHGHDYETVNWYVANFLDRIESEEVTQSFEGFAIGSLVPLRSSVDVLVDIVQGARDAIPNRVADEVGLHVFGVGGKQVGLLSLLGADSFDCSSHMQTAMYKKYLVPDVWDHVKLDDLEPYLEDGEFPCTLDNCPLCSANGVADYQTLQKELSRDRSRKETLAARDRGELIKSDYYAMLARHNFEVYNAELTAVREAISDGTLLDYVCQFARDDSDIKKGLKQAQVRNKQLRRDLEARNAHDLLVGPALKSDQTQLSQWGGGVEGTEARSISLKYGPNSFNILTQSYEPPEDKNVLLLIPCSQEKPYSDSRTHSVLMDKLGPRRERVHKVTISGMYGPVPQEKELEEPVMGYEYVLADEDDRQRELITERLEQYLEEYGDNYDHILGYVASTNYRDVIEDAIDAYGRGTVLPRDPRALQLTEHFRNSNIQELLNYLDEHPRE</sequence>
<protein>
    <recommendedName>
        <fullName evidence="6">tRNA-guanine transglycosylase</fullName>
    </recommendedName>
</protein>
<dbReference type="InterPro" id="IPR036511">
    <property type="entry name" value="TGT-like_sf"/>
</dbReference>
<comment type="caution">
    <text evidence="4">The sequence shown here is derived from an EMBL/GenBank/DDBJ whole genome shotgun (WGS) entry which is preliminary data.</text>
</comment>
<dbReference type="SUPFAM" id="SSF51713">
    <property type="entry name" value="tRNA-guanine transglycosylase"/>
    <property type="match status" value="1"/>
</dbReference>
<dbReference type="SUPFAM" id="SSF52141">
    <property type="entry name" value="Uracil-DNA glycosylase-like"/>
    <property type="match status" value="1"/>
</dbReference>
<dbReference type="InterPro" id="IPR002616">
    <property type="entry name" value="tRNA_ribo_trans-like"/>
</dbReference>
<dbReference type="Proteomes" id="UP001500837">
    <property type="component" value="Unassembled WGS sequence"/>
</dbReference>
<reference evidence="4 5" key="1">
    <citation type="journal article" date="2019" name="Int. J. Syst. Evol. Microbiol.">
        <title>The Global Catalogue of Microorganisms (GCM) 10K type strain sequencing project: providing services to taxonomists for standard genome sequencing and annotation.</title>
        <authorList>
            <consortium name="The Broad Institute Genomics Platform"/>
            <consortium name="The Broad Institute Genome Sequencing Center for Infectious Disease"/>
            <person name="Wu L."/>
            <person name="Ma J."/>
        </authorList>
    </citation>
    <scope>NUCLEOTIDE SEQUENCE [LARGE SCALE GENOMIC DNA]</scope>
    <source>
        <strain evidence="4 5">JCM 16330</strain>
    </source>
</reference>
<name>A0AAV3SAZ3_9EURY</name>
<dbReference type="InterPro" id="IPR050076">
    <property type="entry name" value="ArchSynthase1/Queuine_TRR"/>
</dbReference>
<gene>
    <name evidence="4" type="ORF">GCM10009066_24250</name>
</gene>
<dbReference type="Pfam" id="PF01702">
    <property type="entry name" value="TGT"/>
    <property type="match status" value="1"/>
</dbReference>
<dbReference type="AlphaFoldDB" id="A0AAV3SAZ3"/>
<organism evidence="4 5">
    <name type="scientific">Halarchaeum salinum</name>
    <dbReference type="NCBI Taxonomy" id="489912"/>
    <lineage>
        <taxon>Archaea</taxon>
        <taxon>Methanobacteriati</taxon>
        <taxon>Methanobacteriota</taxon>
        <taxon>Stenosarchaea group</taxon>
        <taxon>Halobacteria</taxon>
        <taxon>Halobacteriales</taxon>
        <taxon>Halobacteriaceae</taxon>
    </lineage>
</organism>
<dbReference type="PANTHER" id="PTHR46499:SF1">
    <property type="entry name" value="QUEUINE TRNA-RIBOSYLTRANSFERASE"/>
    <property type="match status" value="1"/>
</dbReference>
<dbReference type="EMBL" id="BAAABL010000076">
    <property type="protein sequence ID" value="GAA0309991.1"/>
    <property type="molecule type" value="Genomic_DNA"/>
</dbReference>
<keyword evidence="5" id="KW-1185">Reference proteome</keyword>
<evidence type="ECO:0000256" key="1">
    <source>
        <dbReference type="ARBA" id="ARBA00022694"/>
    </source>
</evidence>
<dbReference type="GO" id="GO:0002099">
    <property type="term" value="P:tRNA wobble guanine modification"/>
    <property type="evidence" value="ECO:0007669"/>
    <property type="project" value="TreeGrafter"/>
</dbReference>
<dbReference type="PANTHER" id="PTHR46499">
    <property type="entry name" value="QUEUINE TRNA-RIBOSYLTRANSFERASE"/>
    <property type="match status" value="1"/>
</dbReference>
<accession>A0AAV3SAZ3</accession>
<dbReference type="GO" id="GO:0005737">
    <property type="term" value="C:cytoplasm"/>
    <property type="evidence" value="ECO:0007669"/>
    <property type="project" value="TreeGrafter"/>
</dbReference>
<dbReference type="InterPro" id="IPR036895">
    <property type="entry name" value="Uracil-DNA_glycosylase-like_sf"/>
</dbReference>
<feature type="domain" description="DUF5591" evidence="3">
    <location>
        <begin position="503"/>
        <end position="628"/>
    </location>
</feature>
<dbReference type="InterPro" id="IPR040777">
    <property type="entry name" value="DUF5591"/>
</dbReference>
<evidence type="ECO:0000259" key="3">
    <source>
        <dbReference type="Pfam" id="PF17884"/>
    </source>
</evidence>
<keyword evidence="1" id="KW-0819">tRNA processing</keyword>
<dbReference type="RefSeq" id="WP_211313582.1">
    <property type="nucleotide sequence ID" value="NZ_BAAABL010000076.1"/>
</dbReference>